<sequence length="115" mass="12444">MLLGRFAVAKRIGASMAPFKTGARNFAVQVTSPRPLSIRGDGLVLQCISAALIYFVPQDAVFLGGLFYLWHNTATSISPKVKKDDADAAVEEFKAKKGLENVKVSKGRSTWTVSI</sequence>
<organism evidence="1 2">
    <name type="scientific">Symbiodinium natans</name>
    <dbReference type="NCBI Taxonomy" id="878477"/>
    <lineage>
        <taxon>Eukaryota</taxon>
        <taxon>Sar</taxon>
        <taxon>Alveolata</taxon>
        <taxon>Dinophyceae</taxon>
        <taxon>Suessiales</taxon>
        <taxon>Symbiodiniaceae</taxon>
        <taxon>Symbiodinium</taxon>
    </lineage>
</organism>
<evidence type="ECO:0000313" key="1">
    <source>
        <dbReference type="EMBL" id="CAE7569136.1"/>
    </source>
</evidence>
<proteinExistence type="predicted"/>
<dbReference type="EMBL" id="CAJNDS010002706">
    <property type="protein sequence ID" value="CAE7569136.1"/>
    <property type="molecule type" value="Genomic_DNA"/>
</dbReference>
<dbReference type="Proteomes" id="UP000604046">
    <property type="component" value="Unassembled WGS sequence"/>
</dbReference>
<gene>
    <name evidence="1" type="primary">ESYT3</name>
    <name evidence="1" type="ORF">SNAT2548_LOCUS32354</name>
</gene>
<dbReference type="AlphaFoldDB" id="A0A812ULL0"/>
<reference evidence="1" key="1">
    <citation type="submission" date="2021-02" db="EMBL/GenBank/DDBJ databases">
        <authorList>
            <person name="Dougan E. K."/>
            <person name="Rhodes N."/>
            <person name="Thang M."/>
            <person name="Chan C."/>
        </authorList>
    </citation>
    <scope>NUCLEOTIDE SEQUENCE</scope>
</reference>
<dbReference type="Pfam" id="PF23513">
    <property type="entry name" value="Microp_apicomplexa_9"/>
    <property type="match status" value="1"/>
</dbReference>
<dbReference type="InterPro" id="IPR056348">
    <property type="entry name" value="Microp_apicomplexa_9"/>
</dbReference>
<keyword evidence="2" id="KW-1185">Reference proteome</keyword>
<accession>A0A812ULL0</accession>
<comment type="caution">
    <text evidence="1">The sequence shown here is derived from an EMBL/GenBank/DDBJ whole genome shotgun (WGS) entry which is preliminary data.</text>
</comment>
<name>A0A812ULL0_9DINO</name>
<evidence type="ECO:0000313" key="2">
    <source>
        <dbReference type="Proteomes" id="UP000604046"/>
    </source>
</evidence>
<dbReference type="OrthoDB" id="375681at2759"/>
<protein>
    <submittedName>
        <fullName evidence="1">ESYT3 protein</fullName>
    </submittedName>
</protein>